<proteinExistence type="predicted"/>
<dbReference type="EMBL" id="JACIEP010000008">
    <property type="protein sequence ID" value="MBB4036617.1"/>
    <property type="molecule type" value="Genomic_DNA"/>
</dbReference>
<accession>A0A840CKN0</accession>
<dbReference type="InterPro" id="IPR008792">
    <property type="entry name" value="PQQD"/>
</dbReference>
<sequence length="88" mass="9587">MRIKEGFKLRTVGNEYIVTGEGLGQVDFNKLIALNASAAYLWQQVEGQEFDESILAGLLAGKYDINAVIASQDAKDIIAEWLAAGIIE</sequence>
<dbReference type="AlphaFoldDB" id="A0A840CKN0"/>
<evidence type="ECO:0000313" key="1">
    <source>
        <dbReference type="EMBL" id="MBB4036617.1"/>
    </source>
</evidence>
<gene>
    <name evidence="1" type="ORF">GGR21_002523</name>
</gene>
<comment type="caution">
    <text evidence="1">The sequence shown here is derived from an EMBL/GenBank/DDBJ whole genome shotgun (WGS) entry which is preliminary data.</text>
</comment>
<reference evidence="1 2" key="1">
    <citation type="submission" date="2020-08" db="EMBL/GenBank/DDBJ databases">
        <title>Genomic Encyclopedia of Type Strains, Phase IV (KMG-IV): sequencing the most valuable type-strain genomes for metagenomic binning, comparative biology and taxonomic classification.</title>
        <authorList>
            <person name="Goeker M."/>
        </authorList>
    </citation>
    <scope>NUCLEOTIDE SEQUENCE [LARGE SCALE GENOMIC DNA]</scope>
    <source>
        <strain evidence="1 2">DSM 104969</strain>
    </source>
</reference>
<dbReference type="Pfam" id="PF05402">
    <property type="entry name" value="PqqD"/>
    <property type="match status" value="1"/>
</dbReference>
<name>A0A840CKN0_9BACT</name>
<dbReference type="Proteomes" id="UP000555103">
    <property type="component" value="Unassembled WGS sequence"/>
</dbReference>
<evidence type="ECO:0008006" key="3">
    <source>
        <dbReference type="Google" id="ProtNLM"/>
    </source>
</evidence>
<organism evidence="1 2">
    <name type="scientific">Dysgonomonas hofstadii</name>
    <dbReference type="NCBI Taxonomy" id="637886"/>
    <lineage>
        <taxon>Bacteria</taxon>
        <taxon>Pseudomonadati</taxon>
        <taxon>Bacteroidota</taxon>
        <taxon>Bacteroidia</taxon>
        <taxon>Bacteroidales</taxon>
        <taxon>Dysgonomonadaceae</taxon>
        <taxon>Dysgonomonas</taxon>
    </lineage>
</organism>
<dbReference type="RefSeq" id="WP_183307515.1">
    <property type="nucleotide sequence ID" value="NZ_JACIEP010000008.1"/>
</dbReference>
<keyword evidence="2" id="KW-1185">Reference proteome</keyword>
<protein>
    <recommendedName>
        <fullName evidence="3">PqqD family protein</fullName>
    </recommendedName>
</protein>
<evidence type="ECO:0000313" key="2">
    <source>
        <dbReference type="Proteomes" id="UP000555103"/>
    </source>
</evidence>